<dbReference type="EMBL" id="LQYW01000149">
    <property type="protein sequence ID" value="KYD24619.1"/>
    <property type="molecule type" value="Genomic_DNA"/>
</dbReference>
<sequence length="339" mass="38218">MANARRAYISLKYNNQKLDTYIHPFLKEWAITDNLSGAADDLEILLEDTQKLWRGSWMPSEGALLTASIISQNWYGDKKTETKPMGLFEIDEIGLKYGEGFRIAAISLPESGSLRGQQKSRSWEKTKLKTVFSDIAKANNMKLQYNSDENPDIDRVEQASEQDIKFLMRLCNENGLSLKIANKTIVVMDEAKYEKAAAQATIQPNDPYLVDYSFTKSLNGKYRAAKVEYRDPSKKKTIRYTFTPPNSPKTGRILVINEQVKSTAEAMKLAKKKLREANKDANTASFIFSGVKNYYSGMTVNVKGFGNFDGKYIITRTRFSGSSSGTATSIELRKCLEGY</sequence>
<evidence type="ECO:0000313" key="3">
    <source>
        <dbReference type="Proteomes" id="UP000075324"/>
    </source>
</evidence>
<feature type="coiled-coil region" evidence="1">
    <location>
        <begin position="257"/>
        <end position="284"/>
    </location>
</feature>
<comment type="caution">
    <text evidence="2">The sequence shown here is derived from an EMBL/GenBank/DDBJ whole genome shotgun (WGS) entry which is preliminary data.</text>
</comment>
<evidence type="ECO:0000256" key="1">
    <source>
        <dbReference type="SAM" id="Coils"/>
    </source>
</evidence>
<dbReference type="SUPFAM" id="SSF69279">
    <property type="entry name" value="Phage tail proteins"/>
    <property type="match status" value="1"/>
</dbReference>
<proteinExistence type="predicted"/>
<dbReference type="RefSeq" id="WP_062678897.1">
    <property type="nucleotide sequence ID" value="NZ_LQYW01000149.1"/>
</dbReference>
<evidence type="ECO:0000313" key="2">
    <source>
        <dbReference type="EMBL" id="KYD24619.1"/>
    </source>
</evidence>
<accession>A0A150MJW6</accession>
<dbReference type="Pfam" id="PF05954">
    <property type="entry name" value="Phage_GPD"/>
    <property type="match status" value="1"/>
</dbReference>
<reference evidence="2 3" key="1">
    <citation type="submission" date="2016-01" db="EMBL/GenBank/DDBJ databases">
        <title>Draft Genome Sequences of Seven Thermophilic Sporeformers Isolated from Foods.</title>
        <authorList>
            <person name="Berendsen E.M."/>
            <person name="Wells-Bennik M.H."/>
            <person name="Krawcyk A.O."/>
            <person name="De Jong A."/>
            <person name="Holsappel S."/>
            <person name="Eijlander R.T."/>
            <person name="Kuipers O.P."/>
        </authorList>
    </citation>
    <scope>NUCLEOTIDE SEQUENCE [LARGE SCALE GENOMIC DNA]</scope>
    <source>
        <strain evidence="2 3">B4110</strain>
    </source>
</reference>
<gene>
    <name evidence="2" type="ORF">B4110_0628</name>
</gene>
<evidence type="ECO:0008006" key="4">
    <source>
        <dbReference type="Google" id="ProtNLM"/>
    </source>
</evidence>
<protein>
    <recommendedName>
        <fullName evidence="4">Phage late control D family protein</fullName>
    </recommendedName>
</protein>
<keyword evidence="1" id="KW-0175">Coiled coil</keyword>
<name>A0A150MJW6_9BACL</name>
<dbReference type="AlphaFoldDB" id="A0A150MJW6"/>
<organism evidence="2 3">
    <name type="scientific">Parageobacillus toebii</name>
    <dbReference type="NCBI Taxonomy" id="153151"/>
    <lineage>
        <taxon>Bacteria</taxon>
        <taxon>Bacillati</taxon>
        <taxon>Bacillota</taxon>
        <taxon>Bacilli</taxon>
        <taxon>Bacillales</taxon>
        <taxon>Anoxybacillaceae</taxon>
        <taxon>Parageobacillus</taxon>
    </lineage>
</organism>
<dbReference type="Proteomes" id="UP000075324">
    <property type="component" value="Unassembled WGS sequence"/>
</dbReference>
<dbReference type="PATRIC" id="fig|153151.4.peg.1293"/>
<dbReference type="Gene3D" id="3.55.50.10">
    <property type="entry name" value="Baseplate protein-like domains"/>
    <property type="match status" value="1"/>
</dbReference>